<evidence type="ECO:0000313" key="7">
    <source>
        <dbReference type="Proteomes" id="UP001306950"/>
    </source>
</evidence>
<dbReference type="SMART" id="SM00346">
    <property type="entry name" value="HTH_ICLR"/>
    <property type="match status" value="1"/>
</dbReference>
<gene>
    <name evidence="6" type="ORF">V3851_07965</name>
</gene>
<dbReference type="Pfam" id="PF09339">
    <property type="entry name" value="HTH_IclR"/>
    <property type="match status" value="1"/>
</dbReference>
<keyword evidence="3" id="KW-0804">Transcription</keyword>
<dbReference type="InterPro" id="IPR014757">
    <property type="entry name" value="Tscrpt_reg_IclR_C"/>
</dbReference>
<dbReference type="InterPro" id="IPR029016">
    <property type="entry name" value="GAF-like_dom_sf"/>
</dbReference>
<dbReference type="SUPFAM" id="SSF46785">
    <property type="entry name" value="Winged helix' DNA-binding domain"/>
    <property type="match status" value="1"/>
</dbReference>
<accession>A0ABU7VRD0</accession>
<dbReference type="PROSITE" id="PS51077">
    <property type="entry name" value="HTH_ICLR"/>
    <property type="match status" value="1"/>
</dbReference>
<organism evidence="6 7">
    <name type="scientific">Paenibacillus haidiansis</name>
    <dbReference type="NCBI Taxonomy" id="1574488"/>
    <lineage>
        <taxon>Bacteria</taxon>
        <taxon>Bacillati</taxon>
        <taxon>Bacillota</taxon>
        <taxon>Bacilli</taxon>
        <taxon>Bacillales</taxon>
        <taxon>Paenibacillaceae</taxon>
        <taxon>Paenibacillus</taxon>
    </lineage>
</organism>
<keyword evidence="2" id="KW-0238">DNA-binding</keyword>
<dbReference type="RefSeq" id="WP_331845993.1">
    <property type="nucleotide sequence ID" value="NZ_JAZHPZ010000003.1"/>
</dbReference>
<dbReference type="PROSITE" id="PS51078">
    <property type="entry name" value="ICLR_ED"/>
    <property type="match status" value="1"/>
</dbReference>
<dbReference type="InterPro" id="IPR005471">
    <property type="entry name" value="Tscrpt_reg_IclR_N"/>
</dbReference>
<sequence length="271" mass="30052">MQNKNKTVVRSMDLLQPFLSHHKLNINEMARLSGIPKTSVHRMIGSLEEMGFLTKDKDGKYELGLVFLQFGNLVAERLDIRHIALPVMEKLRDEIAEAVHLVLRDGNESIYIEKLDTDHPVRLFTKIGKKAPLYAGASSRIILAFLPEEEREAYMNEAELKPFASGTITDKGRLAEMLNKSKATGYSFSVSELENYTAELSAPIFDHTGQILGALSVAGLEIQFGEERVAALVPELQRAANEISQKLGCTAIPAAAAHDTKESVNYEASKR</sequence>
<dbReference type="Proteomes" id="UP001306950">
    <property type="component" value="Unassembled WGS sequence"/>
</dbReference>
<evidence type="ECO:0000259" key="4">
    <source>
        <dbReference type="PROSITE" id="PS51077"/>
    </source>
</evidence>
<comment type="caution">
    <text evidence="6">The sequence shown here is derived from an EMBL/GenBank/DDBJ whole genome shotgun (WGS) entry which is preliminary data.</text>
</comment>
<feature type="domain" description="IclR-ED" evidence="5">
    <location>
        <begin position="66"/>
        <end position="249"/>
    </location>
</feature>
<dbReference type="Gene3D" id="1.10.10.10">
    <property type="entry name" value="Winged helix-like DNA-binding domain superfamily/Winged helix DNA-binding domain"/>
    <property type="match status" value="1"/>
</dbReference>
<feature type="domain" description="HTH iclR-type" evidence="4">
    <location>
        <begin position="5"/>
        <end position="65"/>
    </location>
</feature>
<dbReference type="InterPro" id="IPR050707">
    <property type="entry name" value="HTH_MetabolicPath_Reg"/>
</dbReference>
<reference evidence="6 7" key="1">
    <citation type="submission" date="2024-02" db="EMBL/GenBank/DDBJ databases">
        <title>A nitrogen-fixing paenibacillus bacterium.</title>
        <authorList>
            <person name="Zhang W.L."/>
            <person name="Chen S.F."/>
        </authorList>
    </citation>
    <scope>NUCLEOTIDE SEQUENCE [LARGE SCALE GENOMIC DNA]</scope>
    <source>
        <strain evidence="6 7">M1</strain>
    </source>
</reference>
<name>A0ABU7VRD0_9BACL</name>
<keyword evidence="1" id="KW-0805">Transcription regulation</keyword>
<dbReference type="PANTHER" id="PTHR30136:SF24">
    <property type="entry name" value="HTH-TYPE TRANSCRIPTIONAL REPRESSOR ALLR"/>
    <property type="match status" value="1"/>
</dbReference>
<evidence type="ECO:0000313" key="6">
    <source>
        <dbReference type="EMBL" id="MEF2965761.1"/>
    </source>
</evidence>
<keyword evidence="7" id="KW-1185">Reference proteome</keyword>
<protein>
    <submittedName>
        <fullName evidence="6">IclR family transcriptional regulator</fullName>
    </submittedName>
</protein>
<dbReference type="InterPro" id="IPR036388">
    <property type="entry name" value="WH-like_DNA-bd_sf"/>
</dbReference>
<dbReference type="PANTHER" id="PTHR30136">
    <property type="entry name" value="HELIX-TURN-HELIX TRANSCRIPTIONAL REGULATOR, ICLR FAMILY"/>
    <property type="match status" value="1"/>
</dbReference>
<dbReference type="EMBL" id="JAZHPZ010000003">
    <property type="protein sequence ID" value="MEF2965761.1"/>
    <property type="molecule type" value="Genomic_DNA"/>
</dbReference>
<evidence type="ECO:0000256" key="1">
    <source>
        <dbReference type="ARBA" id="ARBA00023015"/>
    </source>
</evidence>
<dbReference type="Gene3D" id="3.30.450.40">
    <property type="match status" value="1"/>
</dbReference>
<evidence type="ECO:0000256" key="3">
    <source>
        <dbReference type="ARBA" id="ARBA00023163"/>
    </source>
</evidence>
<evidence type="ECO:0000259" key="5">
    <source>
        <dbReference type="PROSITE" id="PS51078"/>
    </source>
</evidence>
<dbReference type="SUPFAM" id="SSF55781">
    <property type="entry name" value="GAF domain-like"/>
    <property type="match status" value="1"/>
</dbReference>
<evidence type="ECO:0000256" key="2">
    <source>
        <dbReference type="ARBA" id="ARBA00023125"/>
    </source>
</evidence>
<dbReference type="InterPro" id="IPR036390">
    <property type="entry name" value="WH_DNA-bd_sf"/>
</dbReference>
<dbReference type="Pfam" id="PF01614">
    <property type="entry name" value="IclR_C"/>
    <property type="match status" value="1"/>
</dbReference>
<proteinExistence type="predicted"/>